<keyword evidence="7" id="KW-0677">Repeat</keyword>
<keyword evidence="3" id="KW-0964">Secreted</keyword>
<dbReference type="InParanoid" id="A0A6I8P3Q3"/>
<dbReference type="GO" id="GO:0014050">
    <property type="term" value="P:negative regulation of glutamate secretion"/>
    <property type="evidence" value="ECO:0000318"/>
    <property type="project" value="GO_Central"/>
</dbReference>
<dbReference type="OMA" id="QESFTCN"/>
<dbReference type="Ensembl" id="ENSOANT00000050683.1">
    <property type="protein sequence ID" value="ENSOANP00000048530.1"/>
    <property type="gene ID" value="ENSOANG00000046113.1"/>
</dbReference>
<dbReference type="PIRSF" id="PIRSF001795">
    <property type="entry name" value="TRH"/>
    <property type="match status" value="1"/>
</dbReference>
<dbReference type="GO" id="GO:0009755">
    <property type="term" value="P:hormone-mediated signaling pathway"/>
    <property type="evidence" value="ECO:0007669"/>
    <property type="project" value="InterPro"/>
</dbReference>
<keyword evidence="12" id="KW-1185">Reference proteome</keyword>
<organism evidence="11 12">
    <name type="scientific">Ornithorhynchus anatinus</name>
    <name type="common">Duckbill platypus</name>
    <dbReference type="NCBI Taxonomy" id="9258"/>
    <lineage>
        <taxon>Eukaryota</taxon>
        <taxon>Metazoa</taxon>
        <taxon>Chordata</taxon>
        <taxon>Craniata</taxon>
        <taxon>Vertebrata</taxon>
        <taxon>Euteleostomi</taxon>
        <taxon>Mammalia</taxon>
        <taxon>Monotremata</taxon>
        <taxon>Ornithorhynchidae</taxon>
        <taxon>Ornithorhynchus</taxon>
    </lineage>
</organism>
<evidence type="ECO:0000256" key="4">
    <source>
        <dbReference type="ARBA" id="ARBA00022685"/>
    </source>
</evidence>
<dbReference type="RefSeq" id="XP_007653576.1">
    <property type="nucleotide sequence ID" value="XM_007655386.3"/>
</dbReference>
<evidence type="ECO:0000313" key="11">
    <source>
        <dbReference type="Ensembl" id="ENSOANP00000048530.1"/>
    </source>
</evidence>
<dbReference type="Pfam" id="PF05438">
    <property type="entry name" value="TRH"/>
    <property type="match status" value="2"/>
</dbReference>
<comment type="similarity">
    <text evidence="2">Belongs to the TRH family.</text>
</comment>
<feature type="signal peptide" evidence="10">
    <location>
        <begin position="1"/>
        <end position="23"/>
    </location>
</feature>
<keyword evidence="8" id="KW-0027">Amidation</keyword>
<dbReference type="Bgee" id="ENSOANG00000046113">
    <property type="expression patterns" value="Expressed in cerebellum"/>
</dbReference>
<dbReference type="GO" id="GO:0030141">
    <property type="term" value="C:secretory granule"/>
    <property type="evidence" value="ECO:0000318"/>
    <property type="project" value="GO_Central"/>
</dbReference>
<dbReference type="OrthoDB" id="9949225at2759"/>
<evidence type="ECO:0000256" key="3">
    <source>
        <dbReference type="ARBA" id="ARBA00022525"/>
    </source>
</evidence>
<dbReference type="PANTHER" id="PTHR17530:SF2">
    <property type="entry name" value="PRO-THYROTROPIN-RELEASING HORMONE"/>
    <property type="match status" value="1"/>
</dbReference>
<keyword evidence="6 10" id="KW-0732">Signal</keyword>
<dbReference type="GeneTree" id="ENSGT00390000016951"/>
<reference evidence="11" key="3">
    <citation type="submission" date="2025-09" db="UniProtKB">
        <authorList>
            <consortium name="Ensembl"/>
        </authorList>
    </citation>
    <scope>IDENTIFICATION</scope>
    <source>
        <strain evidence="11">Glennie</strain>
    </source>
</reference>
<dbReference type="GO" id="GO:0014054">
    <property type="term" value="P:positive regulation of gamma-aminobutyric acid secretion"/>
    <property type="evidence" value="ECO:0000318"/>
    <property type="project" value="GO_Central"/>
</dbReference>
<dbReference type="GeneID" id="100074520"/>
<accession>A0A6I8P3Q3</accession>
<dbReference type="GO" id="GO:0001692">
    <property type="term" value="P:histamine metabolic process"/>
    <property type="evidence" value="ECO:0000318"/>
    <property type="project" value="GO_Central"/>
</dbReference>
<dbReference type="GO" id="GO:0032024">
    <property type="term" value="P:positive regulation of insulin secretion"/>
    <property type="evidence" value="ECO:0000318"/>
    <property type="project" value="GO_Central"/>
</dbReference>
<reference evidence="11 12" key="1">
    <citation type="journal article" date="2008" name="Nature">
        <title>Genome analysis of the platypus reveals unique signatures of evolution.</title>
        <authorList>
            <person name="Warren W.C."/>
            <person name="Hillier L.W."/>
            <person name="Marshall Graves J.A."/>
            <person name="Birney E."/>
            <person name="Ponting C.P."/>
            <person name="Grutzner F."/>
            <person name="Belov K."/>
            <person name="Miller W."/>
            <person name="Clarke L."/>
            <person name="Chinwalla A.T."/>
            <person name="Yang S.P."/>
            <person name="Heger A."/>
            <person name="Locke D.P."/>
            <person name="Miethke P."/>
            <person name="Waters P.D."/>
            <person name="Veyrunes F."/>
            <person name="Fulton L."/>
            <person name="Fulton B."/>
            <person name="Graves T."/>
            <person name="Wallis J."/>
            <person name="Puente X.S."/>
            <person name="Lopez-Otin C."/>
            <person name="Ordonez G.R."/>
            <person name="Eichler E.E."/>
            <person name="Chen L."/>
            <person name="Cheng Z."/>
            <person name="Deakin J.E."/>
            <person name="Alsop A."/>
            <person name="Thompson K."/>
            <person name="Kirby P."/>
            <person name="Papenfuss A.T."/>
            <person name="Wakefield M.J."/>
            <person name="Olender T."/>
            <person name="Lancet D."/>
            <person name="Huttley G.A."/>
            <person name="Smit A.F."/>
            <person name="Pask A."/>
            <person name="Temple-Smith P."/>
            <person name="Batzer M.A."/>
            <person name="Walker J.A."/>
            <person name="Konkel M.K."/>
            <person name="Harris R.S."/>
            <person name="Whittington C.M."/>
            <person name="Wong E.S."/>
            <person name="Gemmell N.J."/>
            <person name="Buschiazzo E."/>
            <person name="Vargas Jentzsch I.M."/>
            <person name="Merkel A."/>
            <person name="Schmitz J."/>
            <person name="Zemann A."/>
            <person name="Churakov G."/>
            <person name="Kriegs J.O."/>
            <person name="Brosius J."/>
            <person name="Murchison E.P."/>
            <person name="Sachidanandam R."/>
            <person name="Smith C."/>
            <person name="Hannon G.J."/>
            <person name="Tsend-Ayush E."/>
            <person name="McMillan D."/>
            <person name="Attenborough R."/>
            <person name="Rens W."/>
            <person name="Ferguson-Smith M."/>
            <person name="Lefevre C.M."/>
            <person name="Sharp J.A."/>
            <person name="Nicholas K.R."/>
            <person name="Ray D.A."/>
            <person name="Kube M."/>
            <person name="Reinhardt R."/>
            <person name="Pringle T.H."/>
            <person name="Taylor J."/>
            <person name="Jones R.C."/>
            <person name="Nixon B."/>
            <person name="Dacheux J.L."/>
            <person name="Niwa H."/>
            <person name="Sekita Y."/>
            <person name="Huang X."/>
            <person name="Stark A."/>
            <person name="Kheradpour P."/>
            <person name="Kellis M."/>
            <person name="Flicek P."/>
            <person name="Chen Y."/>
            <person name="Webber C."/>
            <person name="Hardison R."/>
            <person name="Nelson J."/>
            <person name="Hallsworth-Pepin K."/>
            <person name="Delehaunty K."/>
            <person name="Markovic C."/>
            <person name="Minx P."/>
            <person name="Feng Y."/>
            <person name="Kremitzki C."/>
            <person name="Mitreva M."/>
            <person name="Glasscock J."/>
            <person name="Wylie T."/>
            <person name="Wohldmann P."/>
            <person name="Thiru P."/>
            <person name="Nhan M.N."/>
            <person name="Pohl C.S."/>
            <person name="Smith S.M."/>
            <person name="Hou S."/>
            <person name="Nefedov M."/>
            <person name="de Jong P.J."/>
            <person name="Renfree M.B."/>
            <person name="Mardis E.R."/>
            <person name="Wilson R.K."/>
        </authorList>
    </citation>
    <scope>NUCLEOTIDE SEQUENCE [LARGE SCALE GENOMIC DNA]</scope>
    <source>
        <strain evidence="11 12">Glennie</strain>
    </source>
</reference>
<feature type="compositionally biased region" description="Basic and acidic residues" evidence="9">
    <location>
        <begin position="267"/>
        <end position="279"/>
    </location>
</feature>
<dbReference type="GO" id="GO:0008437">
    <property type="term" value="F:thyrotropin-releasing hormone activity"/>
    <property type="evidence" value="ECO:0000318"/>
    <property type="project" value="GO_Central"/>
</dbReference>
<dbReference type="GO" id="GO:0005576">
    <property type="term" value="C:extracellular region"/>
    <property type="evidence" value="ECO:0007669"/>
    <property type="project" value="UniProtKB-SubCell"/>
</dbReference>
<feature type="compositionally biased region" description="Basic and acidic residues" evidence="9">
    <location>
        <begin position="88"/>
        <end position="99"/>
    </location>
</feature>
<dbReference type="PANTHER" id="PTHR17530">
    <property type="entry name" value="PRO-THYROTROPIN-RELEASING HORMONE"/>
    <property type="match status" value="1"/>
</dbReference>
<evidence type="ECO:0000256" key="10">
    <source>
        <dbReference type="SAM" id="SignalP"/>
    </source>
</evidence>
<feature type="chain" id="PRO_5026101066" evidence="10">
    <location>
        <begin position="24"/>
        <end position="295"/>
    </location>
</feature>
<dbReference type="AlphaFoldDB" id="A0A6I8P3Q3"/>
<evidence type="ECO:0000256" key="9">
    <source>
        <dbReference type="SAM" id="MobiDB-lite"/>
    </source>
</evidence>
<sequence>MTLFWLLPLLLSLTLSSLTVNLGQPMLEEKENDDRGLLEKFLQRAENIILRSKLREIEEEGKTNSEPQFLQQDWLDKRQHPGKRYMDDLVKRQHPGKREEEEEEEGEEGEAGNGELFMEAQKRQHPGKRSDSEEELLLEAQKRQHPGRRDEDDSEAFGEWQKRQHPGRRSPWDRYTEGPSPQFMSLGEFSKSQLPGMGHQAYSKRQHPGRRSWEGELAFNSQADVEKRQHPGKRYLDSGSPDPSGPCEPQDGPSCSRASLLLEFLDDVGKGERDEEKRQHPGRSLPGEEEMAVEE</sequence>
<dbReference type="Proteomes" id="UP000002279">
    <property type="component" value="Chromosome X1"/>
</dbReference>
<evidence type="ECO:0000256" key="7">
    <source>
        <dbReference type="ARBA" id="ARBA00022737"/>
    </source>
</evidence>
<feature type="region of interest" description="Disordered" evidence="9">
    <location>
        <begin position="88"/>
        <end position="295"/>
    </location>
</feature>
<keyword evidence="5" id="KW-0372">Hormone</keyword>
<dbReference type="InterPro" id="IPR008857">
    <property type="entry name" value="TRH"/>
</dbReference>
<protein>
    <submittedName>
        <fullName evidence="11">Thyrotropin releasing hormone</fullName>
    </submittedName>
</protein>
<feature type="compositionally biased region" description="Acidic residues" evidence="9">
    <location>
        <begin position="100"/>
        <end position="110"/>
    </location>
</feature>
<evidence type="ECO:0000256" key="5">
    <source>
        <dbReference type="ARBA" id="ARBA00022702"/>
    </source>
</evidence>
<evidence type="ECO:0000256" key="2">
    <source>
        <dbReference type="ARBA" id="ARBA00010437"/>
    </source>
</evidence>
<name>A0A6I8P3Q3_ORNAN</name>
<gene>
    <name evidence="11" type="primary">TRH</name>
</gene>
<evidence type="ECO:0000256" key="6">
    <source>
        <dbReference type="ARBA" id="ARBA00022729"/>
    </source>
</evidence>
<dbReference type="GO" id="GO:0042755">
    <property type="term" value="P:eating behavior"/>
    <property type="evidence" value="ECO:0000318"/>
    <property type="project" value="GO_Central"/>
</dbReference>
<evidence type="ECO:0000256" key="8">
    <source>
        <dbReference type="ARBA" id="ARBA00022815"/>
    </source>
</evidence>
<comment type="subcellular location">
    <subcellularLocation>
        <location evidence="1">Secreted</location>
    </subcellularLocation>
</comment>
<evidence type="ECO:0000256" key="1">
    <source>
        <dbReference type="ARBA" id="ARBA00004613"/>
    </source>
</evidence>
<evidence type="ECO:0000313" key="12">
    <source>
        <dbReference type="Proteomes" id="UP000002279"/>
    </source>
</evidence>
<proteinExistence type="inferred from homology"/>
<reference evidence="11" key="2">
    <citation type="submission" date="2025-08" db="UniProtKB">
        <authorList>
            <consortium name="Ensembl"/>
        </authorList>
    </citation>
    <scope>IDENTIFICATION</scope>
    <source>
        <strain evidence="11">Glennie</strain>
    </source>
</reference>
<dbReference type="CTD" id="7200"/>
<keyword evidence="4" id="KW-0165">Cleavage on pair of basic residues</keyword>